<feature type="region of interest" description="Disordered" evidence="1">
    <location>
        <begin position="447"/>
        <end position="508"/>
    </location>
</feature>
<evidence type="ECO:0008006" key="4">
    <source>
        <dbReference type="Google" id="ProtNLM"/>
    </source>
</evidence>
<evidence type="ECO:0000313" key="2">
    <source>
        <dbReference type="EMBL" id="MBM3095668.1"/>
    </source>
</evidence>
<evidence type="ECO:0000256" key="1">
    <source>
        <dbReference type="SAM" id="MobiDB-lite"/>
    </source>
</evidence>
<reference evidence="2 3" key="1">
    <citation type="submission" date="2020-01" db="EMBL/GenBank/DDBJ databases">
        <title>Draft genome assembly of Ensifer adhaerens T173.</title>
        <authorList>
            <person name="Craig J.E."/>
            <person name="Stinchcombe J.R."/>
        </authorList>
    </citation>
    <scope>NUCLEOTIDE SEQUENCE [LARGE SCALE GENOMIC DNA]</scope>
    <source>
        <strain evidence="2 3">T173</strain>
    </source>
</reference>
<evidence type="ECO:0000313" key="3">
    <source>
        <dbReference type="Proteomes" id="UP000744980"/>
    </source>
</evidence>
<feature type="compositionally biased region" description="Low complexity" evidence="1">
    <location>
        <begin position="461"/>
        <end position="475"/>
    </location>
</feature>
<organism evidence="2 3">
    <name type="scientific">Ensifer canadensis</name>
    <dbReference type="NCBI Taxonomy" id="555315"/>
    <lineage>
        <taxon>Bacteria</taxon>
        <taxon>Pseudomonadati</taxon>
        <taxon>Pseudomonadota</taxon>
        <taxon>Alphaproteobacteria</taxon>
        <taxon>Hyphomicrobiales</taxon>
        <taxon>Rhizobiaceae</taxon>
        <taxon>Sinorhizobium/Ensifer group</taxon>
        <taxon>Ensifer</taxon>
    </lineage>
</organism>
<dbReference type="AlphaFoldDB" id="A0AAW4FWL6"/>
<protein>
    <recommendedName>
        <fullName evidence="4">AsmA-like C-terminal domain-containing protein</fullName>
    </recommendedName>
</protein>
<keyword evidence="3" id="KW-1185">Reference proteome</keyword>
<dbReference type="EMBL" id="WXFA01000051">
    <property type="protein sequence ID" value="MBM3095668.1"/>
    <property type="molecule type" value="Genomic_DNA"/>
</dbReference>
<feature type="region of interest" description="Disordered" evidence="1">
    <location>
        <begin position="521"/>
        <end position="545"/>
    </location>
</feature>
<dbReference type="RefSeq" id="WP_203529889.1">
    <property type="nucleotide sequence ID" value="NZ_CP083371.1"/>
</dbReference>
<sequence length="795" mass="84539">MDDLEQVKSVTGKGRRKALWLSAAFVAVLAAGATGYKITLERGVEKHITARGGTVGSVHVDYLGRFHLRDVMLPLKDGLSAKIAGIDGRPKFLFLNAELEIANLSAELAGYKIAVPRASVEQPNFDRQTVAEIFANKSSLSLPERIQRFQANRIFVPEVAMTKIVEGNEDRIVYRNIALEDIRDGRVARYSSSNASLDMHVAEATEDGKTKNARINGSFGAMTGKDLDVGYAARLYTQAAGPQDKQAKALYGPLSIKDVTQTIGEGSFQYDELRSNGLSIRMPAEPLLDTLDMLRSVKNPDELPAAERNAFYMKVLSLPDMIGPGDIQLLGLKVKVPGKDSGKQIDLDVERTSLHLNGREVNASLNGISMEEGDDHFRLAEASVSGFSWHPTMEGLKQLLVLNEDQAQEFAYSALLPEFGTFRLAGLDVDLPSGSADVDEIAAVDDEAAAPSETTSEDEATAAPAIDAPDPSDSSRNSDVAVEGADAGPEVSAAPVDADKDSSAIDDGADAAADVAAAEIADAASDQASDPDAVDGAGDDALPQTALNDDAGEVQASETMSTDIASLVPQRVKFSLKSYEAALSKPYNGIPTDIRIVYEDLSVPMPADAKDEAFEHLRKLGYDKLTLSAGVEGHWDEAGKSFVIKDISLGGEGMGSVSLSGVLAGVSNDLFSADTIRMQTAALGVTARELKLRIEDKGLFDKALTLYARQNDMTAEQARGMLVLVGSTMLQQFVADQPKLQSVAGAASTFLGRAGTFTLSVKSKDAAGIGAIELMTASDDPAGFLERLDIEAKAE</sequence>
<comment type="caution">
    <text evidence="2">The sequence shown here is derived from an EMBL/GenBank/DDBJ whole genome shotgun (WGS) entry which is preliminary data.</text>
</comment>
<accession>A0AAW4FWL6</accession>
<dbReference type="Proteomes" id="UP000744980">
    <property type="component" value="Unassembled WGS sequence"/>
</dbReference>
<proteinExistence type="predicted"/>
<feature type="compositionally biased region" description="Low complexity" evidence="1">
    <location>
        <begin position="521"/>
        <end position="541"/>
    </location>
</feature>
<gene>
    <name evidence="2" type="ORF">GFB56_33670</name>
</gene>
<name>A0AAW4FWL6_9HYPH</name>